<dbReference type="OrthoDB" id="1099770at2"/>
<dbReference type="RefSeq" id="WP_092850667.1">
    <property type="nucleotide sequence ID" value="NZ_FOMI01000003.1"/>
</dbReference>
<dbReference type="InterPro" id="IPR038740">
    <property type="entry name" value="BioF2-like_GNAT_dom"/>
</dbReference>
<gene>
    <name evidence="2" type="ORF">SAMN04487987_103343</name>
</gene>
<evidence type="ECO:0000313" key="2">
    <source>
        <dbReference type="EMBL" id="SFD06968.1"/>
    </source>
</evidence>
<dbReference type="EMBL" id="FOMI01000003">
    <property type="protein sequence ID" value="SFD06968.1"/>
    <property type="molecule type" value="Genomic_DNA"/>
</dbReference>
<accession>A0A1I1PGZ7</accession>
<evidence type="ECO:0000259" key="1">
    <source>
        <dbReference type="Pfam" id="PF13480"/>
    </source>
</evidence>
<proteinExistence type="predicted"/>
<feature type="domain" description="BioF2-like acetyltransferase" evidence="1">
    <location>
        <begin position="102"/>
        <end position="249"/>
    </location>
</feature>
<dbReference type="Pfam" id="PF13480">
    <property type="entry name" value="Acetyltransf_6"/>
    <property type="match status" value="1"/>
</dbReference>
<reference evidence="3" key="1">
    <citation type="submission" date="2016-10" db="EMBL/GenBank/DDBJ databases">
        <authorList>
            <person name="Varghese N."/>
            <person name="Submissions S."/>
        </authorList>
    </citation>
    <scope>NUCLEOTIDE SEQUENCE [LARGE SCALE GENOMIC DNA]</scope>
    <source>
        <strain evidence="3">DSM 25730</strain>
    </source>
</reference>
<dbReference type="SUPFAM" id="SSF55729">
    <property type="entry name" value="Acyl-CoA N-acyltransferases (Nat)"/>
    <property type="match status" value="1"/>
</dbReference>
<organism evidence="2 3">
    <name type="scientific">Algibacter pectinivorans</name>
    <dbReference type="NCBI Taxonomy" id="870482"/>
    <lineage>
        <taxon>Bacteria</taxon>
        <taxon>Pseudomonadati</taxon>
        <taxon>Bacteroidota</taxon>
        <taxon>Flavobacteriia</taxon>
        <taxon>Flavobacteriales</taxon>
        <taxon>Flavobacteriaceae</taxon>
        <taxon>Algibacter</taxon>
    </lineage>
</organism>
<dbReference type="AlphaFoldDB" id="A0A1I1PGZ7"/>
<evidence type="ECO:0000313" key="3">
    <source>
        <dbReference type="Proteomes" id="UP000199439"/>
    </source>
</evidence>
<dbReference type="Gene3D" id="3.40.630.30">
    <property type="match status" value="1"/>
</dbReference>
<dbReference type="STRING" id="870482.SAMN04487987_103343"/>
<dbReference type="Proteomes" id="UP000199439">
    <property type="component" value="Unassembled WGS sequence"/>
</dbReference>
<dbReference type="GO" id="GO:0016740">
    <property type="term" value="F:transferase activity"/>
    <property type="evidence" value="ECO:0007669"/>
    <property type="project" value="UniProtKB-KW"/>
</dbReference>
<keyword evidence="2" id="KW-0808">Transferase</keyword>
<protein>
    <submittedName>
        <fullName evidence="2">Acetyltransferase (GNAT) domain-containing protein</fullName>
    </submittedName>
</protein>
<dbReference type="InterPro" id="IPR016181">
    <property type="entry name" value="Acyl_CoA_acyltransferase"/>
</dbReference>
<name>A0A1I1PGZ7_9FLAO</name>
<keyword evidence="3" id="KW-1185">Reference proteome</keyword>
<sequence length="387" mass="46660">MSFKENRDFFFDLFERQVISEPIDNIVHVEQPEIVLLSNIDSNDLMKRKGYYSLKSIPRYLVPSFNVNFKTKRIAQFHQGYSIKINDDYTSVDDYVTAQFKKKAREIRRYVKRLEMCFDINYKMHIGTISKKEYDQLFEALRLMLQERFIQKKEINDRLLEWDRLYKIFFALINENKASIFVVYESGKPISISLNYIFGKFYFNAIASYNLDYSKFGLGNVIIYKQLDWCIHNSFKHYEMGRGDYDYKRRWSNQIYTLDHFLAIPKRSNFKSTQAFRIEGFKIQFFEFLRSKKLNLIYNNIKNKLHFLNTKNVETEYVYNPYNDEKALENMKIINYEQNDYLKLMKPINDFLFSNSAHKSLLKVYKTPNKSEFILAIKNKFQKVNLL</sequence>